<feature type="domain" description="Bacterial alpha-L-rhamnosidase N-terminal" evidence="5">
    <location>
        <begin position="138"/>
        <end position="277"/>
    </location>
</feature>
<dbReference type="Gene3D" id="1.50.10.10">
    <property type="match status" value="1"/>
</dbReference>
<evidence type="ECO:0000259" key="5">
    <source>
        <dbReference type="Pfam" id="PF08531"/>
    </source>
</evidence>
<gene>
    <name evidence="8" type="ORF">ERS852491_00468</name>
</gene>
<dbReference type="PANTHER" id="PTHR33307">
    <property type="entry name" value="ALPHA-RHAMNOSIDASE (EUROFUNG)"/>
    <property type="match status" value="1"/>
</dbReference>
<dbReference type="OrthoDB" id="9761045at2"/>
<dbReference type="PIRSF" id="PIRSF010631">
    <property type="entry name" value="A-rhamnsds"/>
    <property type="match status" value="1"/>
</dbReference>
<dbReference type="Pfam" id="PF25788">
    <property type="entry name" value="Ig_Rha78A_N"/>
    <property type="match status" value="1"/>
</dbReference>
<keyword evidence="3" id="KW-0378">Hydrolase</keyword>
<feature type="domain" description="Alpha-L-rhamnosidase C-terminal" evidence="7">
    <location>
        <begin position="794"/>
        <end position="858"/>
    </location>
</feature>
<dbReference type="SUPFAM" id="SSF49785">
    <property type="entry name" value="Galactose-binding domain-like"/>
    <property type="match status" value="1"/>
</dbReference>
<reference evidence="8 9" key="1">
    <citation type="submission" date="2015-09" db="EMBL/GenBank/DDBJ databases">
        <authorList>
            <consortium name="Pathogen Informatics"/>
        </authorList>
    </citation>
    <scope>NUCLEOTIDE SEQUENCE [LARGE SCALE GENOMIC DNA]</scope>
    <source>
        <strain evidence="8 9">2789STDY5834876</strain>
    </source>
</reference>
<dbReference type="GO" id="GO:0030596">
    <property type="term" value="F:alpha-L-rhamnosidase activity"/>
    <property type="evidence" value="ECO:0007669"/>
    <property type="project" value="UniProtKB-EC"/>
</dbReference>
<dbReference type="EMBL" id="CYZU01000003">
    <property type="protein sequence ID" value="CUN77507.1"/>
    <property type="molecule type" value="Genomic_DNA"/>
</dbReference>
<dbReference type="Proteomes" id="UP000095544">
    <property type="component" value="Unassembled WGS sequence"/>
</dbReference>
<dbReference type="Pfam" id="PF05592">
    <property type="entry name" value="Bac_rhamnosid"/>
    <property type="match status" value="1"/>
</dbReference>
<feature type="domain" description="Alpha-L-rhamnosidase concanavalin-like" evidence="4">
    <location>
        <begin position="329"/>
        <end position="415"/>
    </location>
</feature>
<evidence type="ECO:0000256" key="1">
    <source>
        <dbReference type="ARBA" id="ARBA00001445"/>
    </source>
</evidence>
<dbReference type="Gene3D" id="2.60.120.260">
    <property type="entry name" value="Galactose-binding domain-like"/>
    <property type="match status" value="2"/>
</dbReference>
<dbReference type="Pfam" id="PF17390">
    <property type="entry name" value="Bac_rhamnosid_C"/>
    <property type="match status" value="1"/>
</dbReference>
<dbReference type="SUPFAM" id="SSF48208">
    <property type="entry name" value="Six-hairpin glycosidases"/>
    <property type="match status" value="1"/>
</dbReference>
<dbReference type="GO" id="GO:0005975">
    <property type="term" value="P:carbohydrate metabolic process"/>
    <property type="evidence" value="ECO:0007669"/>
    <property type="project" value="InterPro"/>
</dbReference>
<dbReference type="EC" id="3.2.1.40" evidence="2"/>
<sequence length="875" mass="99550">MKLTDLRVNHVKNPLGFQTIPLSFSWKVTEAGEAKRMESARLQIFNGDTPVFDSGEKRGMNSLDYNVDISLMPRTHYTWTVEVTADNRQKAEATGHFETGKMEEKWTAKWIAPQLGDEEIQPVFRKCFRVDEAIVGVNARLYLCGLGVYEVYLNGQKVGEEYLAPGYHSYDFHLQVQTYDVTDYLKEGDNEIQIWLGSGWYKGRLGFDGGYENLYGEFCCAMGELYVERRDGDGAKTTELVVCTDETWEYTQSPIEFSNIYDGEIYDARREYAVHRETSQIGDIAENAAENGKWKLVNLRVPEKCGPLKDRYSLPIVKKEHFEPIEIIRTTKQENVLDFGQNLTGWVEFDCQMQEGMQIRLTASEIMQDECFYHDNFRTAKTEFVYISNGKQSHVRPHFTFYGFRYMKVEYLDEKGNILADRRPSEEEHFTAYHLRSDFDEIGSIITGNKKVNQLFSNAMWGQKDNFLDVPTDCPQRDERLGWTGDAQIFSETACYNMYMPAFYRKYLWDMRAEQSILGGSVPNVVPRLKQGMVAEHGSCPWADAGVIIPWNVYLHYGSRTLLKECYPGMKDWVDCERRKEEALGGLHLVKDGFHFADWLALDNPQPGPFGATDALYIANAYYYKCTKSVAEAAAVLGYEIDKQEYGKLANEILAAIQKTYFDENGLCICHTQTGSAIAVMFGLNPNEDAQNREGEVLYARVKENNGHLNTGFVGTTMLCPALTKTGHSKTAADLLLNEEFPGWLYSVNLGATTIWERWNSVEPDGHLNPEGMNSLNHYSYGSIAAWMYGDLCGIRPVEAGFKKAVIEPHADARLGFAEMKLDTAAGLYRSKWSCNTNGTVLYEIEVPFDAEAELMIGNKRWTLPAGNYTFTTEK</sequence>
<dbReference type="Gene3D" id="2.60.420.10">
    <property type="entry name" value="Maltose phosphorylase, domain 3"/>
    <property type="match status" value="1"/>
</dbReference>
<dbReference type="STRING" id="39482.ERS852491_00468"/>
<evidence type="ECO:0000259" key="6">
    <source>
        <dbReference type="Pfam" id="PF17389"/>
    </source>
</evidence>
<evidence type="ECO:0000313" key="9">
    <source>
        <dbReference type="Proteomes" id="UP000095544"/>
    </source>
</evidence>
<proteinExistence type="predicted"/>
<dbReference type="InterPro" id="IPR008902">
    <property type="entry name" value="Rhamnosid_concanavalin"/>
</dbReference>
<evidence type="ECO:0000256" key="2">
    <source>
        <dbReference type="ARBA" id="ARBA00012652"/>
    </source>
</evidence>
<feature type="domain" description="Alpha-L-rhamnosidase six-hairpin glycosidase" evidence="6">
    <location>
        <begin position="441"/>
        <end position="790"/>
    </location>
</feature>
<name>A0A173ZNA2_9FIRM</name>
<dbReference type="InterPro" id="IPR016007">
    <property type="entry name" value="Alpha_rhamnosid"/>
</dbReference>
<organism evidence="8 9">
    <name type="scientific">Faecalicatena contorta</name>
    <dbReference type="NCBI Taxonomy" id="39482"/>
    <lineage>
        <taxon>Bacteria</taxon>
        <taxon>Bacillati</taxon>
        <taxon>Bacillota</taxon>
        <taxon>Clostridia</taxon>
        <taxon>Lachnospirales</taxon>
        <taxon>Lachnospiraceae</taxon>
        <taxon>Faecalicatena</taxon>
    </lineage>
</organism>
<dbReference type="PANTHER" id="PTHR33307:SF6">
    <property type="entry name" value="ALPHA-RHAMNOSIDASE (EUROFUNG)-RELATED"/>
    <property type="match status" value="1"/>
</dbReference>
<dbReference type="Pfam" id="PF08531">
    <property type="entry name" value="Bac_rhamnosid_N"/>
    <property type="match status" value="1"/>
</dbReference>
<comment type="catalytic activity">
    <reaction evidence="1">
        <text>Hydrolysis of terminal non-reducing alpha-L-rhamnose residues in alpha-L-rhamnosides.</text>
        <dbReference type="EC" id="3.2.1.40"/>
    </reaction>
</comment>
<evidence type="ECO:0000259" key="7">
    <source>
        <dbReference type="Pfam" id="PF17390"/>
    </source>
</evidence>
<dbReference type="Pfam" id="PF17389">
    <property type="entry name" value="Bac_rhamnosid6H"/>
    <property type="match status" value="1"/>
</dbReference>
<evidence type="ECO:0000256" key="3">
    <source>
        <dbReference type="ARBA" id="ARBA00022801"/>
    </source>
</evidence>
<protein>
    <recommendedName>
        <fullName evidence="2">alpha-L-rhamnosidase</fullName>
        <ecNumber evidence="2">3.2.1.40</ecNumber>
    </recommendedName>
</protein>
<dbReference type="InterPro" id="IPR035398">
    <property type="entry name" value="Bac_rhamnosid_C"/>
</dbReference>
<dbReference type="InterPro" id="IPR012341">
    <property type="entry name" value="6hp_glycosidase-like_sf"/>
</dbReference>
<dbReference type="Gene3D" id="2.60.40.10">
    <property type="entry name" value="Immunoglobulins"/>
    <property type="match status" value="1"/>
</dbReference>
<dbReference type="InterPro" id="IPR008979">
    <property type="entry name" value="Galactose-bd-like_sf"/>
</dbReference>
<evidence type="ECO:0000259" key="4">
    <source>
        <dbReference type="Pfam" id="PF05592"/>
    </source>
</evidence>
<dbReference type="RefSeq" id="WP_055150625.1">
    <property type="nucleotide sequence ID" value="NZ_CYZU01000003.1"/>
</dbReference>
<dbReference type="InterPro" id="IPR013783">
    <property type="entry name" value="Ig-like_fold"/>
</dbReference>
<evidence type="ECO:0000313" key="8">
    <source>
        <dbReference type="EMBL" id="CUN77507.1"/>
    </source>
</evidence>
<dbReference type="InterPro" id="IPR008928">
    <property type="entry name" value="6-hairpin_glycosidase_sf"/>
</dbReference>
<dbReference type="InterPro" id="IPR035396">
    <property type="entry name" value="Bac_rhamnosid6H"/>
</dbReference>
<dbReference type="InterPro" id="IPR013737">
    <property type="entry name" value="Bac_rhamnosid_N"/>
</dbReference>
<accession>A0A173ZNA2</accession>
<dbReference type="AlphaFoldDB" id="A0A173ZNA2"/>